<dbReference type="AlphaFoldDB" id="A0A6J6RGL8"/>
<sequence>MSANSIPIGSARVASTASVCGWVSASTAKTFDSLFELRRSNVIASAAAVDSSSSDALAISNPVKSVTIVWKLIKASRRPWEISGWYGVYAVYQAGFSVMFRKITPGVCVP</sequence>
<name>A0A6J6RGL8_9ZZZZ</name>
<evidence type="ECO:0000313" key="1">
    <source>
        <dbReference type="EMBL" id="CAB4720618.1"/>
    </source>
</evidence>
<reference evidence="1" key="1">
    <citation type="submission" date="2020-05" db="EMBL/GenBank/DDBJ databases">
        <authorList>
            <person name="Chiriac C."/>
            <person name="Salcher M."/>
            <person name="Ghai R."/>
            <person name="Kavagutti S V."/>
        </authorList>
    </citation>
    <scope>NUCLEOTIDE SEQUENCE</scope>
</reference>
<organism evidence="1">
    <name type="scientific">freshwater metagenome</name>
    <dbReference type="NCBI Taxonomy" id="449393"/>
    <lineage>
        <taxon>unclassified sequences</taxon>
        <taxon>metagenomes</taxon>
        <taxon>ecological metagenomes</taxon>
    </lineage>
</organism>
<accession>A0A6J6RGL8</accession>
<gene>
    <name evidence="1" type="ORF">UFOPK2648_01422</name>
</gene>
<proteinExistence type="predicted"/>
<dbReference type="EMBL" id="CAEZYC010000132">
    <property type="protein sequence ID" value="CAB4720618.1"/>
    <property type="molecule type" value="Genomic_DNA"/>
</dbReference>
<protein>
    <submittedName>
        <fullName evidence="1">Unannotated protein</fullName>
    </submittedName>
</protein>